<dbReference type="InterPro" id="IPR051719">
    <property type="entry name" value="CASTOR_mTORC1"/>
</dbReference>
<evidence type="ECO:0000313" key="2">
    <source>
        <dbReference type="EMBL" id="NDV34072.1"/>
    </source>
</evidence>
<dbReference type="EMBL" id="GIBP01005103">
    <property type="protein sequence ID" value="NDV34072.1"/>
    <property type="molecule type" value="Transcribed_RNA"/>
</dbReference>
<dbReference type="InterPro" id="IPR045865">
    <property type="entry name" value="ACT-like_dom_sf"/>
</dbReference>
<dbReference type="InterPro" id="IPR027795">
    <property type="entry name" value="CASTOR_ACT_dom"/>
</dbReference>
<protein>
    <recommendedName>
        <fullName evidence="1">CASTOR ACT domain-containing protein</fullName>
    </recommendedName>
</protein>
<organism evidence="2">
    <name type="scientific">Arcella intermedia</name>
    <dbReference type="NCBI Taxonomy" id="1963864"/>
    <lineage>
        <taxon>Eukaryota</taxon>
        <taxon>Amoebozoa</taxon>
        <taxon>Tubulinea</taxon>
        <taxon>Elardia</taxon>
        <taxon>Arcellinida</taxon>
        <taxon>Sphaerothecina</taxon>
        <taxon>Arcellidae</taxon>
        <taxon>Arcella</taxon>
    </lineage>
</organism>
<dbReference type="Gene3D" id="3.30.2130.10">
    <property type="entry name" value="VC0802-like"/>
    <property type="match status" value="2"/>
</dbReference>
<dbReference type="Pfam" id="PF13840">
    <property type="entry name" value="ACT_7"/>
    <property type="match status" value="2"/>
</dbReference>
<reference evidence="2" key="1">
    <citation type="journal article" date="2020" name="J. Eukaryot. Microbiol.">
        <title>De novo Sequencing, Assembly and Annotation of the Transcriptome for the Free-Living Testate Amoeba Arcella intermedia.</title>
        <authorList>
            <person name="Ribeiro G.M."/>
            <person name="Porfirio-Sousa A.L."/>
            <person name="Maurer-Alcala X.X."/>
            <person name="Katz L.A."/>
            <person name="Lahr D.J.G."/>
        </authorList>
    </citation>
    <scope>NUCLEOTIDE SEQUENCE</scope>
</reference>
<dbReference type="SUPFAM" id="SSF55021">
    <property type="entry name" value="ACT-like"/>
    <property type="match status" value="2"/>
</dbReference>
<feature type="domain" description="CASTOR ACT" evidence="1">
    <location>
        <begin position="69"/>
        <end position="130"/>
    </location>
</feature>
<proteinExistence type="predicted"/>
<sequence>MNLKKLDYLLWVCQLKKQHLPHCAHSIMEILLINKENRFFSFIESEGEITLIMDQETLQRFPKDYLTTSPKKYYALEITGPLGASAVGIIHSIAEPLSEAGISIFYLSSYQTDYALIAEDEFQKSLSTLSKHFTLLNTAIQIKQTSSGVSESSEYQENKNNAKKENRRKLGFHQKSLCLASLDKEEPFLLASYLLQLIFFVDKREDRFFSYHETNGIISLILSKSELSTLLFLQGDENFIRVYDNEFTRISIIDQLGIEECGIVDSIAAPLTRNNISLFYLSSFNSAHVLVSNSSFISAQTALNEKYDIIIK</sequence>
<feature type="domain" description="CASTOR ACT" evidence="1">
    <location>
        <begin position="247"/>
        <end position="305"/>
    </location>
</feature>
<dbReference type="PANTHER" id="PTHR31131">
    <property type="entry name" value="CHROMOSOME 1, WHOLE GENOME SHOTGUN SEQUENCE"/>
    <property type="match status" value="1"/>
</dbReference>
<dbReference type="PANTHER" id="PTHR31131:SF6">
    <property type="entry name" value="CASTOR ACT DOMAIN-CONTAINING PROTEIN"/>
    <property type="match status" value="1"/>
</dbReference>
<name>A0A6B2LAI1_9EUKA</name>
<dbReference type="AlphaFoldDB" id="A0A6B2LAI1"/>
<evidence type="ECO:0000259" key="1">
    <source>
        <dbReference type="Pfam" id="PF13840"/>
    </source>
</evidence>
<accession>A0A6B2LAI1</accession>